<comment type="subunit">
    <text evidence="3">Heterodimer of a catalytic heavy chain and a regulatory light chain.</text>
</comment>
<dbReference type="SUPFAM" id="SSF51430">
    <property type="entry name" value="NAD(P)-linked oxidoreductase"/>
    <property type="match status" value="1"/>
</dbReference>
<evidence type="ECO:0000256" key="3">
    <source>
        <dbReference type="ARBA" id="ARBA00011532"/>
    </source>
</evidence>
<protein>
    <recommendedName>
        <fullName evidence="7">GCS light chain</fullName>
    </recommendedName>
    <alternativeName>
        <fullName evidence="5">Gamma-ECS regulatory subunit</fullName>
    </alternativeName>
    <alternativeName>
        <fullName evidence="8">Gamma-glutamylcysteine synthetase regulatory subunit</fullName>
    </alternativeName>
    <alternativeName>
        <fullName evidence="6">Glutamate--cysteine ligase modifier subunit</fullName>
    </alternativeName>
</protein>
<evidence type="ECO:0000259" key="9">
    <source>
        <dbReference type="Pfam" id="PF00248"/>
    </source>
</evidence>
<dbReference type="EMBL" id="JARGDH010000001">
    <property type="protein sequence ID" value="KAL0280983.1"/>
    <property type="molecule type" value="Genomic_DNA"/>
</dbReference>
<dbReference type="InterPro" id="IPR032963">
    <property type="entry name" value="Gclm"/>
</dbReference>
<dbReference type="AlphaFoldDB" id="A0AAW2IH73"/>
<evidence type="ECO:0000256" key="7">
    <source>
        <dbReference type="ARBA" id="ARBA00031732"/>
    </source>
</evidence>
<evidence type="ECO:0000256" key="4">
    <source>
        <dbReference type="ARBA" id="ARBA00022684"/>
    </source>
</evidence>
<dbReference type="InterPro" id="IPR036812">
    <property type="entry name" value="NAD(P)_OxRdtase_dom_sf"/>
</dbReference>
<evidence type="ECO:0000256" key="5">
    <source>
        <dbReference type="ARBA" id="ARBA00030406"/>
    </source>
</evidence>
<dbReference type="PANTHER" id="PTHR13295">
    <property type="entry name" value="GLUTAMATE CYSTEINE LIGASE REGULATORY SUBUNIT"/>
    <property type="match status" value="1"/>
</dbReference>
<dbReference type="GO" id="GO:0017109">
    <property type="term" value="C:glutamate-cysteine ligase complex"/>
    <property type="evidence" value="ECO:0007669"/>
    <property type="project" value="TreeGrafter"/>
</dbReference>
<keyword evidence="4" id="KW-0317">Glutathione biosynthesis</keyword>
<gene>
    <name evidence="10" type="ORF">PYX00_002121</name>
</gene>
<reference evidence="10" key="1">
    <citation type="journal article" date="2024" name="Gigascience">
        <title>Chromosome-level genome of the poultry shaft louse Menopon gallinae provides insight into the host-switching and adaptive evolution of parasitic lice.</title>
        <authorList>
            <person name="Xu Y."/>
            <person name="Ma L."/>
            <person name="Liu S."/>
            <person name="Liang Y."/>
            <person name="Liu Q."/>
            <person name="He Z."/>
            <person name="Tian L."/>
            <person name="Duan Y."/>
            <person name="Cai W."/>
            <person name="Li H."/>
            <person name="Song F."/>
        </authorList>
    </citation>
    <scope>NUCLEOTIDE SEQUENCE</scope>
    <source>
        <strain evidence="10">Cailab_2023a</strain>
    </source>
</reference>
<dbReference type="GO" id="GO:0030234">
    <property type="term" value="F:enzyme regulator activity"/>
    <property type="evidence" value="ECO:0007669"/>
    <property type="project" value="TreeGrafter"/>
</dbReference>
<dbReference type="Gene3D" id="3.20.20.100">
    <property type="entry name" value="NADP-dependent oxidoreductase domain"/>
    <property type="match status" value="1"/>
</dbReference>
<comment type="caution">
    <text evidence="10">The sequence shown here is derived from an EMBL/GenBank/DDBJ whole genome shotgun (WGS) entry which is preliminary data.</text>
</comment>
<dbReference type="GO" id="GO:0006750">
    <property type="term" value="P:glutathione biosynthetic process"/>
    <property type="evidence" value="ECO:0007669"/>
    <property type="project" value="UniProtKB-KW"/>
</dbReference>
<evidence type="ECO:0000313" key="10">
    <source>
        <dbReference type="EMBL" id="KAL0280983.1"/>
    </source>
</evidence>
<name>A0AAW2IH73_9NEOP</name>
<dbReference type="Pfam" id="PF00248">
    <property type="entry name" value="Aldo_ket_red"/>
    <property type="match status" value="1"/>
</dbReference>
<proteinExistence type="inferred from homology"/>
<evidence type="ECO:0000256" key="8">
    <source>
        <dbReference type="ARBA" id="ARBA00032926"/>
    </source>
</evidence>
<organism evidence="10">
    <name type="scientific">Menopon gallinae</name>
    <name type="common">poultry shaft louse</name>
    <dbReference type="NCBI Taxonomy" id="328185"/>
    <lineage>
        <taxon>Eukaryota</taxon>
        <taxon>Metazoa</taxon>
        <taxon>Ecdysozoa</taxon>
        <taxon>Arthropoda</taxon>
        <taxon>Hexapoda</taxon>
        <taxon>Insecta</taxon>
        <taxon>Pterygota</taxon>
        <taxon>Neoptera</taxon>
        <taxon>Paraneoptera</taxon>
        <taxon>Psocodea</taxon>
        <taxon>Troctomorpha</taxon>
        <taxon>Phthiraptera</taxon>
        <taxon>Amblycera</taxon>
        <taxon>Menoponidae</taxon>
        <taxon>Menopon</taxon>
    </lineage>
</organism>
<sequence length="293" mass="33157">MCHIPQSLKQDKKFRTDFIESSRNTSLTASMLSSLPANVNKIYVHTGNILSLNEIKKLAGQYQTEELVESLRITLSSWQAKNEILSKHETNFIEVNRHDNTYVVDESDRENLKINVKVFLSAPKKEVIQEALENVFASLKVNRIDSLVLACKLEPSAVLAGLQDIWTVIEDLSLQKRFGDVGVSDIDTDVFISLYQWAKVKPTIIQINLTVCCVVPPVLQEFCKANNVQLLTHSDPLEILPKAALYQLFGAKDRDHLILNWTSRYQVHVKCRGVLSSKGYLICVTRQEDSGEQ</sequence>
<comment type="similarity">
    <text evidence="2">Belongs to the aldo/keto reductase family. Glutamate--cysteine ligase light chain subfamily.</text>
</comment>
<comment type="pathway">
    <text evidence="1">Sulfur metabolism; glutathione biosynthesis; glutathione from L-cysteine and L-glutamate: step 1/2.</text>
</comment>
<evidence type="ECO:0000256" key="2">
    <source>
        <dbReference type="ARBA" id="ARBA00008612"/>
    </source>
</evidence>
<feature type="domain" description="NADP-dependent oxidoreductase" evidence="9">
    <location>
        <begin position="106"/>
        <end position="234"/>
    </location>
</feature>
<accession>A0AAW2IH73</accession>
<dbReference type="InterPro" id="IPR023210">
    <property type="entry name" value="NADP_OxRdtase_dom"/>
</dbReference>
<evidence type="ECO:0000256" key="6">
    <source>
        <dbReference type="ARBA" id="ARBA00031154"/>
    </source>
</evidence>
<dbReference type="PANTHER" id="PTHR13295:SF4">
    <property type="entry name" value="GLUTAMATE--CYSTEINE LIGASE REGULATORY SUBUNIT"/>
    <property type="match status" value="1"/>
</dbReference>
<evidence type="ECO:0000256" key="1">
    <source>
        <dbReference type="ARBA" id="ARBA00005006"/>
    </source>
</evidence>
<dbReference type="GO" id="GO:0035226">
    <property type="term" value="F:glutamate-cysteine ligase catalytic subunit binding"/>
    <property type="evidence" value="ECO:0007669"/>
    <property type="project" value="InterPro"/>
</dbReference>